<sequence length="587" mass="64393">MFRLNANRFFQRAVKGTRSYGNACNPRNLRNREGLGNLRSSRTSPNQTRWSSSSSRGPTSGRSKWYPMVLYSGGVLSTVIVYSLLQKEDPLVPINRKSIELVSDIAEPVYANPKELKQAISEIKEIIGKSNVHETGEIISEHADSAWQTRHPHAGELPDAVVYPKDTQEVSEVLKVCHKYRVPVIPFSGGTSLEGHFTPVYRGISLDVSRMDQILAVHKDDLDVVVQPAVGWEVLADSLNDYNLMFGPDPGPGAEIGGMVGTSCSGTNAYRYGTMRQNVVNLTVVLADGTIIKTKRRPRKSSAGYSLTELFIGSEGTLGVVTEATLKVYAKPPIRRVGMLTFDKIDDATSTVQDILQSGLNLDAVELMDDEQMKLINQAGTTDSTWEEKNSLLLRFAGSSENIINSEIEKVKELAKPHNSLNLKFASSEDESEELWSARKNALWSTQSAAKPGSKMWTTDVAVPISKLSKLVHDCKQQISSNNLTASIIGHVGDGNFHCCIAYDPTDKKEKEIVETIVDNLVNEAIDLEGTCTGEHGVGVGKRGYLLKEVGPETVGLMRQIKSALDPYSILNPGHVFTTSHNDVPNH</sequence>
<dbReference type="AlphaFoldDB" id="A0AAV5RQF3"/>
<feature type="compositionally biased region" description="Low complexity" evidence="12">
    <location>
        <begin position="43"/>
        <end position="61"/>
    </location>
</feature>
<name>A0AAV5RQF3_STABA</name>
<evidence type="ECO:0000259" key="13">
    <source>
        <dbReference type="PROSITE" id="PS51387"/>
    </source>
</evidence>
<accession>A0AAV5RQF3</accession>
<keyword evidence="5" id="KW-0274">FAD</keyword>
<keyword evidence="15" id="KW-1185">Reference proteome</keyword>
<evidence type="ECO:0000256" key="9">
    <source>
        <dbReference type="ARBA" id="ARBA00038897"/>
    </source>
</evidence>
<comment type="subcellular location">
    <subcellularLocation>
        <location evidence="2">Mitochondrion</location>
    </subcellularLocation>
</comment>
<dbReference type="EMBL" id="BTGC01000008">
    <property type="protein sequence ID" value="GMM52948.1"/>
    <property type="molecule type" value="Genomic_DNA"/>
</dbReference>
<feature type="domain" description="FAD-binding PCMH-type" evidence="13">
    <location>
        <begin position="154"/>
        <end position="331"/>
    </location>
</feature>
<evidence type="ECO:0000256" key="11">
    <source>
        <dbReference type="ARBA" id="ARBA00083446"/>
    </source>
</evidence>
<dbReference type="InterPro" id="IPR036318">
    <property type="entry name" value="FAD-bd_PCMH-like_sf"/>
</dbReference>
<comment type="cofactor">
    <cofactor evidence="1">
        <name>FAD</name>
        <dbReference type="ChEBI" id="CHEBI:57692"/>
    </cofactor>
</comment>
<evidence type="ECO:0000256" key="8">
    <source>
        <dbReference type="ARBA" id="ARBA00023128"/>
    </source>
</evidence>
<dbReference type="EC" id="1.1.2.4" evidence="9"/>
<dbReference type="InterPro" id="IPR016166">
    <property type="entry name" value="FAD-bd_PCMH"/>
</dbReference>
<evidence type="ECO:0000256" key="5">
    <source>
        <dbReference type="ARBA" id="ARBA00022827"/>
    </source>
</evidence>
<dbReference type="InterPro" id="IPR004113">
    <property type="entry name" value="FAD-bd_oxidored_4_C"/>
</dbReference>
<dbReference type="InterPro" id="IPR006094">
    <property type="entry name" value="Oxid_FAD_bind_N"/>
</dbReference>
<comment type="similarity">
    <text evidence="3">Belongs to the FAD-binding oxidoreductase/transferase type 4 family.</text>
</comment>
<evidence type="ECO:0000256" key="3">
    <source>
        <dbReference type="ARBA" id="ARBA00008000"/>
    </source>
</evidence>
<dbReference type="Pfam" id="PF01565">
    <property type="entry name" value="FAD_binding_4"/>
    <property type="match status" value="1"/>
</dbReference>
<dbReference type="FunFam" id="3.30.70.2740:FF:000001">
    <property type="entry name" value="D-lactate dehydrogenase mitochondrial"/>
    <property type="match status" value="1"/>
</dbReference>
<comment type="catalytic activity">
    <reaction evidence="10">
        <text>(R)-lactate + 2 Fe(III)-[cytochrome c] = 2 Fe(II)-[cytochrome c] + pyruvate + 2 H(+)</text>
        <dbReference type="Rhea" id="RHEA:13521"/>
        <dbReference type="Rhea" id="RHEA-COMP:10350"/>
        <dbReference type="Rhea" id="RHEA-COMP:14399"/>
        <dbReference type="ChEBI" id="CHEBI:15361"/>
        <dbReference type="ChEBI" id="CHEBI:15378"/>
        <dbReference type="ChEBI" id="CHEBI:16004"/>
        <dbReference type="ChEBI" id="CHEBI:29033"/>
        <dbReference type="ChEBI" id="CHEBI:29034"/>
        <dbReference type="EC" id="1.1.2.4"/>
    </reaction>
</comment>
<dbReference type="GO" id="GO:0071949">
    <property type="term" value="F:FAD binding"/>
    <property type="evidence" value="ECO:0007669"/>
    <property type="project" value="InterPro"/>
</dbReference>
<protein>
    <recommendedName>
        <fullName evidence="9">D-lactate dehydrogenase (cytochrome)</fullName>
        <ecNumber evidence="9">1.1.2.4</ecNumber>
    </recommendedName>
    <alternativeName>
        <fullName evidence="11">D-lactate ferricytochrome C oxidoreductase</fullName>
    </alternativeName>
</protein>
<keyword evidence="8" id="KW-0496">Mitochondrion</keyword>
<keyword evidence="6" id="KW-0809">Transit peptide</keyword>
<dbReference type="FunFam" id="1.10.45.10:FF:000001">
    <property type="entry name" value="D-lactate dehydrogenase mitochondrial"/>
    <property type="match status" value="1"/>
</dbReference>
<dbReference type="Proteomes" id="UP001362899">
    <property type="component" value="Unassembled WGS sequence"/>
</dbReference>
<evidence type="ECO:0000313" key="14">
    <source>
        <dbReference type="EMBL" id="GMM52948.1"/>
    </source>
</evidence>
<evidence type="ECO:0000313" key="15">
    <source>
        <dbReference type="Proteomes" id="UP001362899"/>
    </source>
</evidence>
<dbReference type="Pfam" id="PF02913">
    <property type="entry name" value="FAD-oxidase_C"/>
    <property type="match status" value="1"/>
</dbReference>
<gene>
    <name evidence="14" type="ORF">DASB73_039110</name>
</gene>
<dbReference type="GO" id="GO:0005739">
    <property type="term" value="C:mitochondrion"/>
    <property type="evidence" value="ECO:0007669"/>
    <property type="project" value="UniProtKB-SubCell"/>
</dbReference>
<dbReference type="PROSITE" id="PS51387">
    <property type="entry name" value="FAD_PCMH"/>
    <property type="match status" value="1"/>
</dbReference>
<keyword evidence="7" id="KW-0560">Oxidoreductase</keyword>
<feature type="region of interest" description="Disordered" evidence="12">
    <location>
        <begin position="21"/>
        <end position="61"/>
    </location>
</feature>
<dbReference type="PANTHER" id="PTHR11748:SF111">
    <property type="entry name" value="D-LACTATE DEHYDROGENASE, MITOCHONDRIAL-RELATED"/>
    <property type="match status" value="1"/>
</dbReference>
<organism evidence="14 15">
    <name type="scientific">Starmerella bacillaris</name>
    <name type="common">Yeast</name>
    <name type="synonym">Candida zemplinina</name>
    <dbReference type="NCBI Taxonomy" id="1247836"/>
    <lineage>
        <taxon>Eukaryota</taxon>
        <taxon>Fungi</taxon>
        <taxon>Dikarya</taxon>
        <taxon>Ascomycota</taxon>
        <taxon>Saccharomycotina</taxon>
        <taxon>Dipodascomycetes</taxon>
        <taxon>Dipodascales</taxon>
        <taxon>Trichomonascaceae</taxon>
        <taxon>Starmerella</taxon>
    </lineage>
</organism>
<proteinExistence type="inferred from homology"/>
<evidence type="ECO:0000256" key="7">
    <source>
        <dbReference type="ARBA" id="ARBA00023002"/>
    </source>
</evidence>
<evidence type="ECO:0000256" key="1">
    <source>
        <dbReference type="ARBA" id="ARBA00001974"/>
    </source>
</evidence>
<dbReference type="InterPro" id="IPR016171">
    <property type="entry name" value="Vanillyl_alc_oxidase_C-sub2"/>
</dbReference>
<evidence type="ECO:0000256" key="10">
    <source>
        <dbReference type="ARBA" id="ARBA00051436"/>
    </source>
</evidence>
<evidence type="ECO:0000256" key="6">
    <source>
        <dbReference type="ARBA" id="ARBA00022946"/>
    </source>
</evidence>
<evidence type="ECO:0000256" key="12">
    <source>
        <dbReference type="SAM" id="MobiDB-lite"/>
    </source>
</evidence>
<keyword evidence="4" id="KW-0285">Flavoprotein</keyword>
<dbReference type="PANTHER" id="PTHR11748">
    <property type="entry name" value="D-LACTATE DEHYDROGENASE"/>
    <property type="match status" value="1"/>
</dbReference>
<dbReference type="GO" id="GO:0004458">
    <property type="term" value="F:D-lactate dehydrogenase (cytochrome) activity"/>
    <property type="evidence" value="ECO:0007669"/>
    <property type="project" value="UniProtKB-EC"/>
</dbReference>
<dbReference type="Gene3D" id="3.30.70.2740">
    <property type="match status" value="1"/>
</dbReference>
<dbReference type="GO" id="GO:0008720">
    <property type="term" value="F:D-lactate dehydrogenase (NAD+) activity"/>
    <property type="evidence" value="ECO:0007669"/>
    <property type="project" value="TreeGrafter"/>
</dbReference>
<evidence type="ECO:0000256" key="4">
    <source>
        <dbReference type="ARBA" id="ARBA00022630"/>
    </source>
</evidence>
<dbReference type="SUPFAM" id="SSF55103">
    <property type="entry name" value="FAD-linked oxidases, C-terminal domain"/>
    <property type="match status" value="1"/>
</dbReference>
<comment type="caution">
    <text evidence="14">The sequence shown here is derived from an EMBL/GenBank/DDBJ whole genome shotgun (WGS) entry which is preliminary data.</text>
</comment>
<reference evidence="14 15" key="1">
    <citation type="journal article" date="2023" name="Elife">
        <title>Identification of key yeast species and microbe-microbe interactions impacting larval growth of Drosophila in the wild.</title>
        <authorList>
            <person name="Mure A."/>
            <person name="Sugiura Y."/>
            <person name="Maeda R."/>
            <person name="Honda K."/>
            <person name="Sakurai N."/>
            <person name="Takahashi Y."/>
            <person name="Watada M."/>
            <person name="Katoh T."/>
            <person name="Gotoh A."/>
            <person name="Gotoh Y."/>
            <person name="Taniguchi I."/>
            <person name="Nakamura K."/>
            <person name="Hayashi T."/>
            <person name="Katayama T."/>
            <person name="Uemura T."/>
            <person name="Hattori Y."/>
        </authorList>
    </citation>
    <scope>NUCLEOTIDE SEQUENCE [LARGE SCALE GENOMIC DNA]</scope>
    <source>
        <strain evidence="14 15">SB-73</strain>
    </source>
</reference>
<dbReference type="InterPro" id="IPR016169">
    <property type="entry name" value="FAD-bd_PCMH_sub2"/>
</dbReference>
<dbReference type="InterPro" id="IPR016164">
    <property type="entry name" value="FAD-linked_Oxase-like_C"/>
</dbReference>
<dbReference type="FunFam" id="3.30.465.10:FF:000014">
    <property type="entry name" value="D-lactate dehydrogenase (Cytochrome), putative"/>
    <property type="match status" value="1"/>
</dbReference>
<dbReference type="Gene3D" id="3.30.465.10">
    <property type="match status" value="1"/>
</dbReference>
<dbReference type="Gene3D" id="1.10.45.10">
    <property type="entry name" value="Vanillyl-alcohol Oxidase, Chain A, domain 4"/>
    <property type="match status" value="1"/>
</dbReference>
<evidence type="ECO:0000256" key="2">
    <source>
        <dbReference type="ARBA" id="ARBA00004173"/>
    </source>
</evidence>
<dbReference type="SUPFAM" id="SSF56176">
    <property type="entry name" value="FAD-binding/transporter-associated domain-like"/>
    <property type="match status" value="1"/>
</dbReference>
<dbReference type="GO" id="GO:1903457">
    <property type="term" value="P:lactate catabolic process"/>
    <property type="evidence" value="ECO:0007669"/>
    <property type="project" value="TreeGrafter"/>
</dbReference>